<dbReference type="PANTHER" id="PTHR45892">
    <property type="entry name" value="AMINOACYLASE-1"/>
    <property type="match status" value="1"/>
</dbReference>
<dbReference type="InterPro" id="IPR011650">
    <property type="entry name" value="Peptidase_M20_dimer"/>
</dbReference>
<evidence type="ECO:0000256" key="8">
    <source>
        <dbReference type="ARBA" id="ARBA00029656"/>
    </source>
</evidence>
<dbReference type="KEGG" id="nvi:100114283"/>
<keyword evidence="5 10" id="KW-0479">Metal-binding</keyword>
<feature type="active site" description="Proton acceptor" evidence="9">
    <location>
        <position position="148"/>
    </location>
</feature>
<dbReference type="InterPro" id="IPR002933">
    <property type="entry name" value="Peptidase_M20"/>
</dbReference>
<feature type="binding site" evidence="10">
    <location>
        <position position="176"/>
    </location>
    <ligand>
        <name>Zn(2+)</name>
        <dbReference type="ChEBI" id="CHEBI:29105"/>
        <label>1</label>
    </ligand>
</feature>
<dbReference type="SUPFAM" id="SSF55031">
    <property type="entry name" value="Bacterial exopeptidase dimerisation domain"/>
    <property type="match status" value="1"/>
</dbReference>
<dbReference type="InterPro" id="IPR001261">
    <property type="entry name" value="ArgE/DapE_CS"/>
</dbReference>
<evidence type="ECO:0000256" key="7">
    <source>
        <dbReference type="ARBA" id="ARBA00022833"/>
    </source>
</evidence>
<dbReference type="Pfam" id="PF07687">
    <property type="entry name" value="M20_dimer"/>
    <property type="match status" value="1"/>
</dbReference>
<comment type="similarity">
    <text evidence="2">Belongs to the peptidase M20A family.</text>
</comment>
<dbReference type="PROSITE" id="PS00758">
    <property type="entry name" value="ARGE_DAPE_CPG2_1"/>
    <property type="match status" value="1"/>
</dbReference>
<keyword evidence="7 10" id="KW-0862">Zinc</keyword>
<organism evidence="12 13">
    <name type="scientific">Nasonia vitripennis</name>
    <name type="common">Parasitic wasp</name>
    <dbReference type="NCBI Taxonomy" id="7425"/>
    <lineage>
        <taxon>Eukaryota</taxon>
        <taxon>Metazoa</taxon>
        <taxon>Ecdysozoa</taxon>
        <taxon>Arthropoda</taxon>
        <taxon>Hexapoda</taxon>
        <taxon>Insecta</taxon>
        <taxon>Pterygota</taxon>
        <taxon>Neoptera</taxon>
        <taxon>Endopterygota</taxon>
        <taxon>Hymenoptera</taxon>
        <taxon>Apocrita</taxon>
        <taxon>Proctotrupomorpha</taxon>
        <taxon>Chalcidoidea</taxon>
        <taxon>Pteromalidae</taxon>
        <taxon>Pteromalinae</taxon>
        <taxon>Nasonia</taxon>
    </lineage>
</organism>
<keyword evidence="13" id="KW-1185">Reference proteome</keyword>
<dbReference type="RefSeq" id="XP_032457359.1">
    <property type="nucleotide sequence ID" value="XM_032601468.1"/>
</dbReference>
<comment type="subcellular location">
    <subcellularLocation>
        <location evidence="1">Cytoplasm</location>
    </subcellularLocation>
</comment>
<evidence type="ECO:0000256" key="5">
    <source>
        <dbReference type="ARBA" id="ARBA00022723"/>
    </source>
</evidence>
<dbReference type="FunFam" id="3.40.630.10:FF:000019">
    <property type="entry name" value="Aminoacylase 1"/>
    <property type="match status" value="1"/>
</dbReference>
<feature type="binding site" evidence="10">
    <location>
        <position position="373"/>
    </location>
    <ligand>
        <name>Zn(2+)</name>
        <dbReference type="ChEBI" id="CHEBI:29105"/>
        <label>2</label>
    </ligand>
</feature>
<dbReference type="Gene3D" id="1.10.150.900">
    <property type="match status" value="1"/>
</dbReference>
<evidence type="ECO:0000313" key="13">
    <source>
        <dbReference type="Proteomes" id="UP000002358"/>
    </source>
</evidence>
<dbReference type="RefSeq" id="XP_031778262.1">
    <property type="nucleotide sequence ID" value="XM_031922402.2"/>
</dbReference>
<dbReference type="InterPro" id="IPR010159">
    <property type="entry name" value="N-acyl_aa_amidohydrolase"/>
</dbReference>
<name>A0A7M7R4K2_NASVI</name>
<dbReference type="Gene3D" id="3.40.630.10">
    <property type="entry name" value="Zn peptidases"/>
    <property type="match status" value="1"/>
</dbReference>
<dbReference type="SMR" id="A0A7M7R4K2"/>
<dbReference type="GeneID" id="100114283"/>
<dbReference type="GO" id="GO:0005737">
    <property type="term" value="C:cytoplasm"/>
    <property type="evidence" value="ECO:0007669"/>
    <property type="project" value="UniProtKB-SubCell"/>
</dbReference>
<sequence>MSKPTPAQLDATAVENFRHYLRIPSVHPNINYDDCVEFLQMQAKSLGLPIRVYNVDPKKPIIVITWEGTEPSLPSILLNSHMDVVPVFADQWTYPPFSAHMDEKGNIYARGSQDMKCVGIQYLEAVRRLKLNGQRFKRTMHISFVPEEEVGGVLGMKEFVHTSEFKALNVGFALDEGVANPTNNYYMFHGERSIWHVHVHCPGNPGHGSMLLDNTPGEKLRVIIDKFMDFRAAQKARLLDPKVQLGNVTSVNLTKIQGGVQANVIPNNITAVFDVRLDPETNHAEFEAMLTKWCQEAGEGVHFTFGEKNKFVENTKLDDSNPFWIAFKKSCDKQNINLEIGIFPGGTDSRYIRDLGVPAIGFSPMNNTKILLHDHDEYLNKDVFLRGIKVYMDIIPSVANV</sequence>
<evidence type="ECO:0000313" key="12">
    <source>
        <dbReference type="EnsemblMetazoa" id="XP_032457359"/>
    </source>
</evidence>
<dbReference type="InterPro" id="IPR036264">
    <property type="entry name" value="Bact_exopeptidase_dim_dom"/>
</dbReference>
<evidence type="ECO:0000256" key="10">
    <source>
        <dbReference type="PIRSR" id="PIRSR036696-2"/>
    </source>
</evidence>
<dbReference type="PIRSF" id="PIRSF036696">
    <property type="entry name" value="ACY-1"/>
    <property type="match status" value="1"/>
</dbReference>
<dbReference type="FunCoup" id="A0A7M7R4K2">
    <property type="interactions" value="232"/>
</dbReference>
<dbReference type="EC" id="3.5.1.14" evidence="3"/>
<dbReference type="PANTHER" id="PTHR45892:SF1">
    <property type="entry name" value="AMINOACYLASE-1"/>
    <property type="match status" value="1"/>
</dbReference>
<evidence type="ECO:0000256" key="4">
    <source>
        <dbReference type="ARBA" id="ARBA00022490"/>
    </source>
</evidence>
<reference evidence="12" key="1">
    <citation type="submission" date="2021-01" db="UniProtKB">
        <authorList>
            <consortium name="EnsemblMetazoa"/>
        </authorList>
    </citation>
    <scope>IDENTIFICATION</scope>
</reference>
<dbReference type="InterPro" id="IPR052083">
    <property type="entry name" value="Aminoacylase-1_M20A"/>
</dbReference>
<protein>
    <recommendedName>
        <fullName evidence="3">N-acyl-aliphatic-L-amino acid amidohydrolase</fullName>
        <ecNumber evidence="3">3.5.1.14</ecNumber>
    </recommendedName>
    <alternativeName>
        <fullName evidence="8">N-acyl-L-amino-acid amidohydrolase</fullName>
    </alternativeName>
</protein>
<keyword evidence="4" id="KW-0963">Cytoplasm</keyword>
<dbReference type="EnsemblMetazoa" id="XM_031922402">
    <property type="protein sequence ID" value="XP_031778262"/>
    <property type="gene ID" value="LOC100114283"/>
</dbReference>
<dbReference type="Pfam" id="PF01546">
    <property type="entry name" value="Peptidase_M20"/>
    <property type="match status" value="1"/>
</dbReference>
<dbReference type="SUPFAM" id="SSF53187">
    <property type="entry name" value="Zn-dependent exopeptidases"/>
    <property type="match status" value="1"/>
</dbReference>
<proteinExistence type="inferred from homology"/>
<evidence type="ECO:0000256" key="1">
    <source>
        <dbReference type="ARBA" id="ARBA00004496"/>
    </source>
</evidence>
<dbReference type="FunFam" id="1.10.150.900:FF:000001">
    <property type="entry name" value="Aminoacylase-1, putative"/>
    <property type="match status" value="1"/>
</dbReference>
<evidence type="ECO:0000256" key="2">
    <source>
        <dbReference type="ARBA" id="ARBA00006247"/>
    </source>
</evidence>
<feature type="domain" description="Peptidase M20 dimerisation" evidence="11">
    <location>
        <begin position="190"/>
        <end position="299"/>
    </location>
</feature>
<evidence type="ECO:0000256" key="6">
    <source>
        <dbReference type="ARBA" id="ARBA00022801"/>
    </source>
</evidence>
<dbReference type="FunFam" id="3.30.70.360:FF:000005">
    <property type="entry name" value="Putative Aminoacylase-1"/>
    <property type="match status" value="1"/>
</dbReference>
<evidence type="ECO:0000259" key="11">
    <source>
        <dbReference type="Pfam" id="PF07687"/>
    </source>
</evidence>
<feature type="binding site" evidence="10">
    <location>
        <position position="114"/>
    </location>
    <ligand>
        <name>Zn(2+)</name>
        <dbReference type="ChEBI" id="CHEBI:29105"/>
        <label>2</label>
    </ligand>
</feature>
<comment type="cofactor">
    <cofactor evidence="10">
        <name>Zn(2+)</name>
        <dbReference type="ChEBI" id="CHEBI:29105"/>
    </cofactor>
    <text evidence="10">Binds 2 Zn(2+) ions per subunit.</text>
</comment>
<keyword evidence="6" id="KW-0378">Hydrolase</keyword>
<dbReference type="GO" id="GO:0006520">
    <property type="term" value="P:amino acid metabolic process"/>
    <property type="evidence" value="ECO:0007669"/>
    <property type="project" value="InterPro"/>
</dbReference>
<dbReference type="Proteomes" id="UP000002358">
    <property type="component" value="Unassembled WGS sequence"/>
</dbReference>
<dbReference type="Gene3D" id="3.30.70.360">
    <property type="match status" value="1"/>
</dbReference>
<dbReference type="GO" id="GO:0004046">
    <property type="term" value="F:aminoacylase activity"/>
    <property type="evidence" value="ECO:0007669"/>
    <property type="project" value="UniProtKB-EC"/>
</dbReference>
<dbReference type="GO" id="GO:0046872">
    <property type="term" value="F:metal ion binding"/>
    <property type="evidence" value="ECO:0007669"/>
    <property type="project" value="UniProtKB-KW"/>
</dbReference>
<feature type="binding site" evidence="10">
    <location>
        <position position="81"/>
    </location>
    <ligand>
        <name>Zn(2+)</name>
        <dbReference type="ChEBI" id="CHEBI:29105"/>
        <label>1</label>
    </ligand>
</feature>
<feature type="binding site" evidence="10">
    <location>
        <position position="149"/>
    </location>
    <ligand>
        <name>Zn(2+)</name>
        <dbReference type="ChEBI" id="CHEBI:29105"/>
        <label>2</label>
    </ligand>
</feature>
<evidence type="ECO:0000256" key="3">
    <source>
        <dbReference type="ARBA" id="ARBA00011913"/>
    </source>
</evidence>
<feature type="binding site" evidence="10">
    <location>
        <position position="114"/>
    </location>
    <ligand>
        <name>Zn(2+)</name>
        <dbReference type="ChEBI" id="CHEBI:29105"/>
        <label>1</label>
    </ligand>
</feature>
<dbReference type="NCBIfam" id="TIGR01880">
    <property type="entry name" value="Ac-peptdase-euk"/>
    <property type="match status" value="1"/>
</dbReference>
<feature type="active site" evidence="9">
    <location>
        <position position="83"/>
    </location>
</feature>
<dbReference type="AlphaFoldDB" id="A0A7M7R4K2"/>
<dbReference type="OrthoDB" id="3064516at2759"/>
<dbReference type="InParanoid" id="A0A7M7R4K2"/>
<accession>A0A7M7R4K2</accession>
<dbReference type="EnsemblMetazoa" id="XM_032601468">
    <property type="protein sequence ID" value="XP_032457359"/>
    <property type="gene ID" value="LOC100114283"/>
</dbReference>
<dbReference type="CDD" id="cd05646">
    <property type="entry name" value="M20_AcylaseI_like"/>
    <property type="match status" value="1"/>
</dbReference>
<evidence type="ECO:0000256" key="9">
    <source>
        <dbReference type="PIRSR" id="PIRSR036696-1"/>
    </source>
</evidence>